<reference evidence="1 2" key="1">
    <citation type="submission" date="2024-01" db="EMBL/GenBank/DDBJ databases">
        <title>The genome of the rayed Mediterranean limpet Patella caerulea (Linnaeus, 1758).</title>
        <authorList>
            <person name="Anh-Thu Weber A."/>
            <person name="Halstead-Nussloch G."/>
        </authorList>
    </citation>
    <scope>NUCLEOTIDE SEQUENCE [LARGE SCALE GENOMIC DNA]</scope>
    <source>
        <strain evidence="1">AATW-2023a</strain>
        <tissue evidence="1">Whole specimen</tissue>
    </source>
</reference>
<sequence>MLYPSITLSTSTKQNAYKSLVRPIVEYASTVWDPYTQKDVHTLEMVQRRGARYICNKLGNRSSVDHMLDKLEWKSLEQRRKEARLTMLFKIQNKDVDINAENRLIPPRRLTRNMHQLSFQVPNTNSGYRKFSFFPRTIRDWNSLSPDIVSAITLTTFKAKVAAMAE</sequence>
<comment type="caution">
    <text evidence="1">The sequence shown here is derived from an EMBL/GenBank/DDBJ whole genome shotgun (WGS) entry which is preliminary data.</text>
</comment>
<name>A0AAN8K6J7_PATCE</name>
<proteinExistence type="predicted"/>
<evidence type="ECO:0000313" key="1">
    <source>
        <dbReference type="EMBL" id="KAK6191011.1"/>
    </source>
</evidence>
<protein>
    <submittedName>
        <fullName evidence="1">Uncharacterized protein</fullName>
    </submittedName>
</protein>
<evidence type="ECO:0000313" key="2">
    <source>
        <dbReference type="Proteomes" id="UP001347796"/>
    </source>
</evidence>
<organism evidence="1 2">
    <name type="scientific">Patella caerulea</name>
    <name type="common">Rayed Mediterranean limpet</name>
    <dbReference type="NCBI Taxonomy" id="87958"/>
    <lineage>
        <taxon>Eukaryota</taxon>
        <taxon>Metazoa</taxon>
        <taxon>Spiralia</taxon>
        <taxon>Lophotrochozoa</taxon>
        <taxon>Mollusca</taxon>
        <taxon>Gastropoda</taxon>
        <taxon>Patellogastropoda</taxon>
        <taxon>Patelloidea</taxon>
        <taxon>Patellidae</taxon>
        <taxon>Patella</taxon>
    </lineage>
</organism>
<dbReference type="AlphaFoldDB" id="A0AAN8K6J7"/>
<gene>
    <name evidence="1" type="ORF">SNE40_002761</name>
</gene>
<accession>A0AAN8K6J7</accession>
<dbReference type="EMBL" id="JAZGQO010000002">
    <property type="protein sequence ID" value="KAK6191011.1"/>
    <property type="molecule type" value="Genomic_DNA"/>
</dbReference>
<keyword evidence="2" id="KW-1185">Reference proteome</keyword>
<dbReference type="Proteomes" id="UP001347796">
    <property type="component" value="Unassembled WGS sequence"/>
</dbReference>